<name>A0A6L3ZIH2_9FLAO</name>
<gene>
    <name evidence="4" type="ORF">F8C82_02470</name>
</gene>
<dbReference type="InterPro" id="IPR001296">
    <property type="entry name" value="Glyco_trans_1"/>
</dbReference>
<dbReference type="OrthoDB" id="9801609at2"/>
<dbReference type="GO" id="GO:0009103">
    <property type="term" value="P:lipopolysaccharide biosynthetic process"/>
    <property type="evidence" value="ECO:0007669"/>
    <property type="project" value="TreeGrafter"/>
</dbReference>
<evidence type="ECO:0000313" key="4">
    <source>
        <dbReference type="EMBL" id="KAB2817275.1"/>
    </source>
</evidence>
<sequence length="351" mass="39715">MASKRPIIWIDTYRTKVPNSGLGQFSMRFAEYAVEKGSDEFQFEIFGWGAPEHLFADNAKKAKWHHRYLRSGSTADLWHSLYQLPSHKPPRNTKWLLTVHDLNFLYEKSPAKAAKYQKRLGAEVKKADYITCISEFTKGDLLKVFPQVGRKVSVIHNGVELQSNVVSQPLKGFNPEIPFFFSIGIFNPKKNFHLLVEVMLSFPDYHLVLAGDSSTSYGAEVKAEIEKYGLSRRVHLPGKISEGEKDWCYRNASAVLFPSFAEGFGMPPIEAMSVGTPVFLSRATSLPEIGGEVAYYFEKMTASSMAHKIKSGLDAFSKDANAAEKLKDRASKFTWDEAMKNYLDLYREILL</sequence>
<keyword evidence="5" id="KW-1185">Reference proteome</keyword>
<comment type="caution">
    <text evidence="4">The sequence shown here is derived from an EMBL/GenBank/DDBJ whole genome shotgun (WGS) entry which is preliminary data.</text>
</comment>
<dbReference type="CDD" id="cd03809">
    <property type="entry name" value="GT4_MtfB-like"/>
    <property type="match status" value="1"/>
</dbReference>
<evidence type="ECO:0000313" key="5">
    <source>
        <dbReference type="Proteomes" id="UP000484164"/>
    </source>
</evidence>
<feature type="domain" description="Glycosyl transferase family 1" evidence="2">
    <location>
        <begin position="173"/>
        <end position="328"/>
    </location>
</feature>
<dbReference type="Proteomes" id="UP000484164">
    <property type="component" value="Unassembled WGS sequence"/>
</dbReference>
<dbReference type="Pfam" id="PF13439">
    <property type="entry name" value="Glyco_transf_4"/>
    <property type="match status" value="1"/>
</dbReference>
<organism evidence="4 5">
    <name type="scientific">Phaeocystidibacter marisrubri</name>
    <dbReference type="NCBI Taxonomy" id="1577780"/>
    <lineage>
        <taxon>Bacteria</taxon>
        <taxon>Pseudomonadati</taxon>
        <taxon>Bacteroidota</taxon>
        <taxon>Flavobacteriia</taxon>
        <taxon>Flavobacteriales</taxon>
        <taxon>Phaeocystidibacteraceae</taxon>
        <taxon>Phaeocystidibacter</taxon>
    </lineage>
</organism>
<dbReference type="GO" id="GO:0016757">
    <property type="term" value="F:glycosyltransferase activity"/>
    <property type="evidence" value="ECO:0007669"/>
    <property type="project" value="InterPro"/>
</dbReference>
<evidence type="ECO:0000259" key="3">
    <source>
        <dbReference type="Pfam" id="PF13439"/>
    </source>
</evidence>
<dbReference type="RefSeq" id="WP_151691846.1">
    <property type="nucleotide sequence ID" value="NZ_BMGX01000002.1"/>
</dbReference>
<dbReference type="Gene3D" id="3.40.50.2000">
    <property type="entry name" value="Glycogen Phosphorylase B"/>
    <property type="match status" value="2"/>
</dbReference>
<evidence type="ECO:0000259" key="2">
    <source>
        <dbReference type="Pfam" id="PF00534"/>
    </source>
</evidence>
<dbReference type="AlphaFoldDB" id="A0A6L3ZIH2"/>
<dbReference type="InterPro" id="IPR028098">
    <property type="entry name" value="Glyco_trans_4-like_N"/>
</dbReference>
<feature type="domain" description="Glycosyltransferase subfamily 4-like N-terminal" evidence="3">
    <location>
        <begin position="88"/>
        <end position="162"/>
    </location>
</feature>
<dbReference type="Pfam" id="PF00534">
    <property type="entry name" value="Glycos_transf_1"/>
    <property type="match status" value="1"/>
</dbReference>
<protein>
    <submittedName>
        <fullName evidence="4">Glycosyltransferase family 4 protein</fullName>
    </submittedName>
</protein>
<dbReference type="PANTHER" id="PTHR46401">
    <property type="entry name" value="GLYCOSYLTRANSFERASE WBBK-RELATED"/>
    <property type="match status" value="1"/>
</dbReference>
<keyword evidence="1 4" id="KW-0808">Transferase</keyword>
<reference evidence="4 5" key="1">
    <citation type="submission" date="2019-10" db="EMBL/GenBank/DDBJ databases">
        <title>Genome sequence of Phaeocystidibacter marisrubri JCM30614 (type strain).</title>
        <authorList>
            <person name="Bowman J.P."/>
        </authorList>
    </citation>
    <scope>NUCLEOTIDE SEQUENCE [LARGE SCALE GENOMIC DNA]</scope>
    <source>
        <strain evidence="4 5">JCM 30614</strain>
    </source>
</reference>
<dbReference type="EMBL" id="WBVQ01000001">
    <property type="protein sequence ID" value="KAB2817275.1"/>
    <property type="molecule type" value="Genomic_DNA"/>
</dbReference>
<accession>A0A6L3ZIH2</accession>
<dbReference type="SUPFAM" id="SSF53756">
    <property type="entry name" value="UDP-Glycosyltransferase/glycogen phosphorylase"/>
    <property type="match status" value="1"/>
</dbReference>
<proteinExistence type="predicted"/>
<dbReference type="PANTHER" id="PTHR46401:SF2">
    <property type="entry name" value="GLYCOSYLTRANSFERASE WBBK-RELATED"/>
    <property type="match status" value="1"/>
</dbReference>
<evidence type="ECO:0000256" key="1">
    <source>
        <dbReference type="ARBA" id="ARBA00022679"/>
    </source>
</evidence>